<evidence type="ECO:0000313" key="2">
    <source>
        <dbReference type="Proteomes" id="UP000789366"/>
    </source>
</evidence>
<keyword evidence="2" id="KW-1185">Reference proteome</keyword>
<evidence type="ECO:0000313" key="1">
    <source>
        <dbReference type="EMBL" id="CAG8799899.1"/>
    </source>
</evidence>
<proteinExistence type="predicted"/>
<feature type="non-terminal residue" evidence="1">
    <location>
        <position position="80"/>
    </location>
</feature>
<reference evidence="1" key="1">
    <citation type="submission" date="2021-06" db="EMBL/GenBank/DDBJ databases">
        <authorList>
            <person name="Kallberg Y."/>
            <person name="Tangrot J."/>
            <person name="Rosling A."/>
        </authorList>
    </citation>
    <scope>NUCLEOTIDE SEQUENCE</scope>
    <source>
        <strain evidence="1">28 12/20/2015</strain>
    </source>
</reference>
<dbReference type="Proteomes" id="UP000789366">
    <property type="component" value="Unassembled WGS sequence"/>
</dbReference>
<accession>A0ACA9RMA7</accession>
<sequence>MPCYADMIVRVKFVKQNVKEDSNMLVVWALGAFPVEREDYNIELTFKIIPGYYEGNKRAKMTVSTSTHVTILSKVEESNK</sequence>
<organism evidence="1 2">
    <name type="scientific">Cetraspora pellucida</name>
    <dbReference type="NCBI Taxonomy" id="1433469"/>
    <lineage>
        <taxon>Eukaryota</taxon>
        <taxon>Fungi</taxon>
        <taxon>Fungi incertae sedis</taxon>
        <taxon>Mucoromycota</taxon>
        <taxon>Glomeromycotina</taxon>
        <taxon>Glomeromycetes</taxon>
        <taxon>Diversisporales</taxon>
        <taxon>Gigasporaceae</taxon>
        <taxon>Cetraspora</taxon>
    </lineage>
</organism>
<gene>
    <name evidence="1" type="ORF">SPELUC_LOCUS17976</name>
</gene>
<comment type="caution">
    <text evidence="1">The sequence shown here is derived from an EMBL/GenBank/DDBJ whole genome shotgun (WGS) entry which is preliminary data.</text>
</comment>
<name>A0ACA9RMA7_9GLOM</name>
<dbReference type="EMBL" id="CAJVPW010078789">
    <property type="protein sequence ID" value="CAG8799899.1"/>
    <property type="molecule type" value="Genomic_DNA"/>
</dbReference>
<protein>
    <submittedName>
        <fullName evidence="1">4160_t:CDS:1</fullName>
    </submittedName>
</protein>